<dbReference type="Gene3D" id="1.10.10.10">
    <property type="entry name" value="Winged helix-like DNA-binding domain superfamily/Winged helix DNA-binding domain"/>
    <property type="match status" value="1"/>
</dbReference>
<dbReference type="PANTHER" id="PTHR33204">
    <property type="entry name" value="TRANSCRIPTIONAL REGULATOR, MARR FAMILY"/>
    <property type="match status" value="1"/>
</dbReference>
<evidence type="ECO:0000313" key="5">
    <source>
        <dbReference type="EMBL" id="KNX38341.1"/>
    </source>
</evidence>
<gene>
    <name evidence="5" type="ORF">VV01_16210</name>
</gene>
<evidence type="ECO:0000256" key="1">
    <source>
        <dbReference type="ARBA" id="ARBA00023015"/>
    </source>
</evidence>
<evidence type="ECO:0000256" key="3">
    <source>
        <dbReference type="ARBA" id="ARBA00023163"/>
    </source>
</evidence>
<dbReference type="RefSeq" id="WP_050670781.1">
    <property type="nucleotide sequence ID" value="NZ_LAIR01000002.1"/>
</dbReference>
<dbReference type="OrthoDB" id="9792527at2"/>
<dbReference type="PROSITE" id="PS51118">
    <property type="entry name" value="HTH_HXLR"/>
    <property type="match status" value="1"/>
</dbReference>
<keyword evidence="6" id="KW-1185">Reference proteome</keyword>
<protein>
    <recommendedName>
        <fullName evidence="4">HTH hxlR-type domain-containing protein</fullName>
    </recommendedName>
</protein>
<dbReference type="STRING" id="1631356.VV01_16210"/>
<dbReference type="InterPro" id="IPR036388">
    <property type="entry name" value="WH-like_DNA-bd_sf"/>
</dbReference>
<evidence type="ECO:0000259" key="4">
    <source>
        <dbReference type="PROSITE" id="PS51118"/>
    </source>
</evidence>
<evidence type="ECO:0000313" key="6">
    <source>
        <dbReference type="Proteomes" id="UP000037397"/>
    </source>
</evidence>
<feature type="domain" description="HTH hxlR-type" evidence="4">
    <location>
        <begin position="10"/>
        <end position="108"/>
    </location>
</feature>
<dbReference type="Pfam" id="PF01638">
    <property type="entry name" value="HxlR"/>
    <property type="match status" value="1"/>
</dbReference>
<name>A0A0L6CKL8_9MICO</name>
<dbReference type="EMBL" id="LAIR01000002">
    <property type="protein sequence ID" value="KNX38341.1"/>
    <property type="molecule type" value="Genomic_DNA"/>
</dbReference>
<dbReference type="InterPro" id="IPR002577">
    <property type="entry name" value="HTH_HxlR"/>
</dbReference>
<dbReference type="PATRIC" id="fig|1631356.3.peg.3218"/>
<dbReference type="InterPro" id="IPR036390">
    <property type="entry name" value="WH_DNA-bd_sf"/>
</dbReference>
<dbReference type="AlphaFoldDB" id="A0A0L6CKL8"/>
<dbReference type="SUPFAM" id="SSF46785">
    <property type="entry name" value="Winged helix' DNA-binding domain"/>
    <property type="match status" value="1"/>
</dbReference>
<dbReference type="PANTHER" id="PTHR33204:SF29">
    <property type="entry name" value="TRANSCRIPTIONAL REGULATOR"/>
    <property type="match status" value="1"/>
</dbReference>
<reference evidence="6" key="1">
    <citation type="submission" date="2015-03" db="EMBL/GenBank/DDBJ databases">
        <title>Luteipulveratus halotolerans sp. nov., a novel actinobacterium (Dermacoccaceae) from Sarawak, Malaysia.</title>
        <authorList>
            <person name="Juboi H."/>
            <person name="Basik A."/>
            <person name="Shamsul S.S."/>
            <person name="Arnold P."/>
            <person name="Schmitt E.K."/>
            <person name="Sanglier J.-J."/>
            <person name="Yeo T."/>
        </authorList>
    </citation>
    <scope>NUCLEOTIDE SEQUENCE [LARGE SCALE GENOMIC DNA]</scope>
    <source>
        <strain evidence="6">C296001</strain>
    </source>
</reference>
<comment type="caution">
    <text evidence="5">The sequence shown here is derived from an EMBL/GenBank/DDBJ whole genome shotgun (WGS) entry which is preliminary data.</text>
</comment>
<keyword evidence="1" id="KW-0805">Transcription regulation</keyword>
<dbReference type="Proteomes" id="UP000037397">
    <property type="component" value="Unassembled WGS sequence"/>
</dbReference>
<accession>A0A0L6CKL8</accession>
<keyword evidence="3" id="KW-0804">Transcription</keyword>
<sequence>MSRSPQPYACGVDAAIDVISGKWKAYILWRMADGPKRFGELRRLVPGITERVLIRHLRELEADEIVLRTEFAQVPPKVEYSLTPAGVALNAALEPLADWGHERMDRIAAARQPATRTG</sequence>
<keyword evidence="2" id="KW-0238">DNA-binding</keyword>
<proteinExistence type="predicted"/>
<dbReference type="GO" id="GO:0003677">
    <property type="term" value="F:DNA binding"/>
    <property type="evidence" value="ECO:0007669"/>
    <property type="project" value="UniProtKB-KW"/>
</dbReference>
<evidence type="ECO:0000256" key="2">
    <source>
        <dbReference type="ARBA" id="ARBA00023125"/>
    </source>
</evidence>
<organism evidence="5 6">
    <name type="scientific">Luteipulveratus halotolerans</name>
    <dbReference type="NCBI Taxonomy" id="1631356"/>
    <lineage>
        <taxon>Bacteria</taxon>
        <taxon>Bacillati</taxon>
        <taxon>Actinomycetota</taxon>
        <taxon>Actinomycetes</taxon>
        <taxon>Micrococcales</taxon>
        <taxon>Dermacoccaceae</taxon>
        <taxon>Luteipulveratus</taxon>
    </lineage>
</organism>